<accession>A0A1V2TF89</accession>
<organism evidence="1 2">
    <name type="scientific">Nocardia donostiensis</name>
    <dbReference type="NCBI Taxonomy" id="1538463"/>
    <lineage>
        <taxon>Bacteria</taxon>
        <taxon>Bacillati</taxon>
        <taxon>Actinomycetota</taxon>
        <taxon>Actinomycetes</taxon>
        <taxon>Mycobacteriales</taxon>
        <taxon>Nocardiaceae</taxon>
        <taxon>Nocardia</taxon>
    </lineage>
</organism>
<dbReference type="RefSeq" id="WP_077117336.1">
    <property type="nucleotide sequence ID" value="NZ_LOKT01000011.1"/>
</dbReference>
<dbReference type="STRING" id="1538463.B0T36_16865"/>
<evidence type="ECO:0000313" key="1">
    <source>
        <dbReference type="EMBL" id="ONM48189.1"/>
    </source>
</evidence>
<dbReference type="OrthoDB" id="3171994at2"/>
<dbReference type="EMBL" id="MUMY01000011">
    <property type="protein sequence ID" value="ONM48189.1"/>
    <property type="molecule type" value="Genomic_DNA"/>
</dbReference>
<protein>
    <submittedName>
        <fullName evidence="1">Uncharacterized protein</fullName>
    </submittedName>
</protein>
<reference evidence="1 2" key="1">
    <citation type="journal article" date="2016" name="Antonie Van Leeuwenhoek">
        <title>Nocardia donostiensis sp. nov., isolated from human respiratory specimens.</title>
        <authorList>
            <person name="Ercibengoa M."/>
            <person name="Bell M."/>
            <person name="Marimon J.M."/>
            <person name="Humrighouse B."/>
            <person name="Klenk H.P."/>
            <person name="Potter G."/>
            <person name="Perez-Trallero E."/>
        </authorList>
    </citation>
    <scope>NUCLEOTIDE SEQUENCE [LARGE SCALE GENOMIC DNA]</scope>
    <source>
        <strain evidence="1 2">X1655</strain>
    </source>
</reference>
<dbReference type="AlphaFoldDB" id="A0A1V2TF89"/>
<dbReference type="Proteomes" id="UP000188836">
    <property type="component" value="Unassembled WGS sequence"/>
</dbReference>
<proteinExistence type="predicted"/>
<comment type="caution">
    <text evidence="1">The sequence shown here is derived from an EMBL/GenBank/DDBJ whole genome shotgun (WGS) entry which is preliminary data.</text>
</comment>
<gene>
    <name evidence="1" type="ORF">B0T46_14515</name>
</gene>
<sequence>MVQQLQQAVVRRHRIVLHYRGRAGETTEQPAHRPADLDLPTVWAEIVEQMEQRRATTAATALIAEGLLPILRDRQGRHCEVLGPAPDARIRVRLTAHAPRAIAEQLAAGAPISR</sequence>
<evidence type="ECO:0000313" key="2">
    <source>
        <dbReference type="Proteomes" id="UP000188836"/>
    </source>
</evidence>
<keyword evidence="2" id="KW-1185">Reference proteome</keyword>
<name>A0A1V2TF89_9NOCA</name>